<evidence type="ECO:0000256" key="1">
    <source>
        <dbReference type="SAM" id="Phobius"/>
    </source>
</evidence>
<dbReference type="Pfam" id="PF14317">
    <property type="entry name" value="YcxB"/>
    <property type="match status" value="1"/>
</dbReference>
<reference evidence="3 4" key="1">
    <citation type="submission" date="2021-04" db="EMBL/GenBank/DDBJ databases">
        <authorList>
            <person name="Ivanova A."/>
        </authorList>
    </citation>
    <scope>NUCLEOTIDE SEQUENCE [LARGE SCALE GENOMIC DNA]</scope>
    <source>
        <strain evidence="3 4">G18</strain>
    </source>
</reference>
<accession>A0ABS5BT71</accession>
<sequence length="171" mass="18974">MEVTYTTTLDDYVALCMHLTKQSSFMKRQVSLLWLLLPLGLLISAALLASSSPVGAAILIVVGVTYAVIFPGIRRANLSSGFRTFAQELGTRGVISRITLVLTEDTLTERTDSVVSVVHWQDMKGVKEVGESLYIYVTGMSFAIIPRHGFEREKDYEAAREFVLSKLKKLV</sequence>
<protein>
    <submittedName>
        <fullName evidence="3">YcxB family protein</fullName>
    </submittedName>
</protein>
<feature type="transmembrane region" description="Helical" evidence="1">
    <location>
        <begin position="54"/>
        <end position="73"/>
    </location>
</feature>
<proteinExistence type="predicted"/>
<feature type="transmembrane region" description="Helical" evidence="1">
    <location>
        <begin position="30"/>
        <end position="48"/>
    </location>
</feature>
<feature type="domain" description="YcxB-like C-terminal" evidence="2">
    <location>
        <begin position="102"/>
        <end position="162"/>
    </location>
</feature>
<keyword evidence="1" id="KW-0472">Membrane</keyword>
<keyword evidence="4" id="KW-1185">Reference proteome</keyword>
<dbReference type="Proteomes" id="UP000676565">
    <property type="component" value="Unassembled WGS sequence"/>
</dbReference>
<keyword evidence="1" id="KW-0812">Transmembrane</keyword>
<comment type="caution">
    <text evidence="3">The sequence shown here is derived from an EMBL/GenBank/DDBJ whole genome shotgun (WGS) entry which is preliminary data.</text>
</comment>
<organism evidence="3 4">
    <name type="scientific">Gemmata palustris</name>
    <dbReference type="NCBI Taxonomy" id="2822762"/>
    <lineage>
        <taxon>Bacteria</taxon>
        <taxon>Pseudomonadati</taxon>
        <taxon>Planctomycetota</taxon>
        <taxon>Planctomycetia</taxon>
        <taxon>Gemmatales</taxon>
        <taxon>Gemmataceae</taxon>
        <taxon>Gemmata</taxon>
    </lineage>
</organism>
<dbReference type="EMBL" id="JAGKQQ010000001">
    <property type="protein sequence ID" value="MBP3956903.1"/>
    <property type="molecule type" value="Genomic_DNA"/>
</dbReference>
<keyword evidence="1" id="KW-1133">Transmembrane helix</keyword>
<gene>
    <name evidence="3" type="ORF">J8F10_16650</name>
</gene>
<dbReference type="RefSeq" id="WP_210655465.1">
    <property type="nucleotide sequence ID" value="NZ_JAGKQQ010000001.1"/>
</dbReference>
<name>A0ABS5BT71_9BACT</name>
<dbReference type="InterPro" id="IPR025588">
    <property type="entry name" value="YcxB-like_C"/>
</dbReference>
<evidence type="ECO:0000313" key="4">
    <source>
        <dbReference type="Proteomes" id="UP000676565"/>
    </source>
</evidence>
<evidence type="ECO:0000259" key="2">
    <source>
        <dbReference type="Pfam" id="PF14317"/>
    </source>
</evidence>
<evidence type="ECO:0000313" key="3">
    <source>
        <dbReference type="EMBL" id="MBP3956903.1"/>
    </source>
</evidence>